<evidence type="ECO:0000313" key="3">
    <source>
        <dbReference type="Proteomes" id="UP000249165"/>
    </source>
</evidence>
<dbReference type="EMBL" id="QLMG01000048">
    <property type="protein sequence ID" value="RAK11652.1"/>
    <property type="molecule type" value="Genomic_DNA"/>
</dbReference>
<keyword evidence="1" id="KW-0472">Membrane</keyword>
<protein>
    <submittedName>
        <fullName evidence="2">Transporter family-2 protein</fullName>
    </submittedName>
</protein>
<evidence type="ECO:0000313" key="2">
    <source>
        <dbReference type="EMBL" id="RAK11652.1"/>
    </source>
</evidence>
<sequence length="145" mass="14695">MSLVATLLLLATAGSALVLQNALMLEARSVSGSIWVALWLNSAVGLVVLTVTALTADGPQAFARLASGRWWVFLVPGLLGTLFVYASLTGYARVGAVLTISALVSAQVAAGVGFDALKGMPVSFGQIAGLVLLVTGVALIVGTKP</sequence>
<comment type="caution">
    <text evidence="2">The sequence shown here is derived from an EMBL/GenBank/DDBJ whole genome shotgun (WGS) entry which is preliminary data.</text>
</comment>
<feature type="transmembrane region" description="Helical" evidence="1">
    <location>
        <begin position="124"/>
        <end position="142"/>
    </location>
</feature>
<organism evidence="2 3">
    <name type="scientific">Salipiger aestuarii</name>
    <dbReference type="NCBI Taxonomy" id="568098"/>
    <lineage>
        <taxon>Bacteria</taxon>
        <taxon>Pseudomonadati</taxon>
        <taxon>Pseudomonadota</taxon>
        <taxon>Alphaproteobacteria</taxon>
        <taxon>Rhodobacterales</taxon>
        <taxon>Roseobacteraceae</taxon>
        <taxon>Salipiger</taxon>
    </lineage>
</organism>
<feature type="transmembrane region" description="Helical" evidence="1">
    <location>
        <begin position="94"/>
        <end position="117"/>
    </location>
</feature>
<dbReference type="PANTHER" id="PTHR34821:SF2">
    <property type="entry name" value="INNER MEMBRANE PROTEIN YDCZ"/>
    <property type="match status" value="1"/>
</dbReference>
<proteinExistence type="predicted"/>
<reference evidence="2 3" key="1">
    <citation type="submission" date="2018-06" db="EMBL/GenBank/DDBJ databases">
        <title>Genomic Encyclopedia of Archaeal and Bacterial Type Strains, Phase II (KMG-II): from individual species to whole genera.</title>
        <authorList>
            <person name="Goeker M."/>
        </authorList>
    </citation>
    <scope>NUCLEOTIDE SEQUENCE [LARGE SCALE GENOMIC DNA]</scope>
    <source>
        <strain evidence="2 3">DSM 22011</strain>
    </source>
</reference>
<keyword evidence="1" id="KW-1133">Transmembrane helix</keyword>
<accession>A0A327XTQ9</accession>
<dbReference type="PANTHER" id="PTHR34821">
    <property type="entry name" value="INNER MEMBRANE PROTEIN YDCZ"/>
    <property type="match status" value="1"/>
</dbReference>
<name>A0A327XTQ9_9RHOB</name>
<dbReference type="Proteomes" id="UP000249165">
    <property type="component" value="Unassembled WGS sequence"/>
</dbReference>
<dbReference type="Pfam" id="PF04657">
    <property type="entry name" value="DMT_YdcZ"/>
    <property type="match status" value="1"/>
</dbReference>
<feature type="transmembrane region" description="Helical" evidence="1">
    <location>
        <begin position="68"/>
        <end position="88"/>
    </location>
</feature>
<dbReference type="AlphaFoldDB" id="A0A327XTQ9"/>
<feature type="transmembrane region" description="Helical" evidence="1">
    <location>
        <begin position="32"/>
        <end position="56"/>
    </location>
</feature>
<keyword evidence="1" id="KW-0812">Transmembrane</keyword>
<dbReference type="RefSeq" id="WP_009504528.1">
    <property type="nucleotide sequence ID" value="NZ_LIGK01000050.1"/>
</dbReference>
<keyword evidence="3" id="KW-1185">Reference proteome</keyword>
<evidence type="ECO:0000256" key="1">
    <source>
        <dbReference type="SAM" id="Phobius"/>
    </source>
</evidence>
<dbReference type="GO" id="GO:0005886">
    <property type="term" value="C:plasma membrane"/>
    <property type="evidence" value="ECO:0007669"/>
    <property type="project" value="TreeGrafter"/>
</dbReference>
<dbReference type="InterPro" id="IPR006750">
    <property type="entry name" value="YdcZ"/>
</dbReference>
<gene>
    <name evidence="2" type="ORF">ATI53_104823</name>
</gene>
<dbReference type="OrthoDB" id="7864805at2"/>